<keyword evidence="2" id="KW-0805">Transcription regulation</keyword>
<dbReference type="InterPro" id="IPR036638">
    <property type="entry name" value="HLH_DNA-bd_sf"/>
</dbReference>
<keyword evidence="7" id="KW-1185">Reference proteome</keyword>
<comment type="caution">
    <text evidence="6">The sequence shown here is derived from an EMBL/GenBank/DDBJ whole genome shotgun (WGS) entry which is preliminary data.</text>
</comment>
<dbReference type="EMBL" id="LFYR01000838">
    <property type="protein sequence ID" value="KMZ68508.1"/>
    <property type="molecule type" value="Genomic_DNA"/>
</dbReference>
<evidence type="ECO:0000256" key="3">
    <source>
        <dbReference type="ARBA" id="ARBA00023163"/>
    </source>
</evidence>
<dbReference type="AlphaFoldDB" id="A0A0K9PHF2"/>
<sequence>MNFNGEEWWNNQVQESDEWKELSAWISKEIIEKQDVDDMGRFPGVVLPDVAEMENKATHVATNFSTLPPLLFQINPSEIQEGFLQDYQVTDVTPPLITNTNYHAFDDDDDDDDDNDNDDDEGKIGANDKKRIRLTDNQDVMPSSSRQASARNFNERKRRRDINNKIKALHDLIPAVAKRLVKSVCWTKYTTT</sequence>
<feature type="compositionally biased region" description="Acidic residues" evidence="4">
    <location>
        <begin position="106"/>
        <end position="121"/>
    </location>
</feature>
<dbReference type="PROSITE" id="PS50888">
    <property type="entry name" value="BHLH"/>
    <property type="match status" value="1"/>
</dbReference>
<feature type="compositionally biased region" description="Polar residues" evidence="4">
    <location>
        <begin position="137"/>
        <end position="152"/>
    </location>
</feature>
<evidence type="ECO:0000259" key="5">
    <source>
        <dbReference type="PROSITE" id="PS50888"/>
    </source>
</evidence>
<reference evidence="7" key="1">
    <citation type="journal article" date="2016" name="Nature">
        <title>The genome of the seagrass Zostera marina reveals angiosperm adaptation to the sea.</title>
        <authorList>
            <person name="Olsen J.L."/>
            <person name="Rouze P."/>
            <person name="Verhelst B."/>
            <person name="Lin Y.-C."/>
            <person name="Bayer T."/>
            <person name="Collen J."/>
            <person name="Dattolo E."/>
            <person name="De Paoli E."/>
            <person name="Dittami S."/>
            <person name="Maumus F."/>
            <person name="Michel G."/>
            <person name="Kersting A."/>
            <person name="Lauritano C."/>
            <person name="Lohaus R."/>
            <person name="Toepel M."/>
            <person name="Tonon T."/>
            <person name="Vanneste K."/>
            <person name="Amirebrahimi M."/>
            <person name="Brakel J."/>
            <person name="Bostroem C."/>
            <person name="Chovatia M."/>
            <person name="Grimwood J."/>
            <person name="Jenkins J.W."/>
            <person name="Jueterbock A."/>
            <person name="Mraz A."/>
            <person name="Stam W.T."/>
            <person name="Tice H."/>
            <person name="Bornberg-Bauer E."/>
            <person name="Green P.J."/>
            <person name="Pearson G.A."/>
            <person name="Procaccini G."/>
            <person name="Duarte C.M."/>
            <person name="Schmutz J."/>
            <person name="Reusch T.B.H."/>
            <person name="Van de Peer Y."/>
        </authorList>
    </citation>
    <scope>NUCLEOTIDE SEQUENCE [LARGE SCALE GENOMIC DNA]</scope>
    <source>
        <strain evidence="7">cv. Finnish</strain>
    </source>
</reference>
<dbReference type="InterPro" id="IPR011598">
    <property type="entry name" value="bHLH_dom"/>
</dbReference>
<dbReference type="Proteomes" id="UP000036987">
    <property type="component" value="Unassembled WGS sequence"/>
</dbReference>
<evidence type="ECO:0000313" key="6">
    <source>
        <dbReference type="EMBL" id="KMZ68508.1"/>
    </source>
</evidence>
<name>A0A0K9PHF2_ZOSMR</name>
<feature type="compositionally biased region" description="Basic and acidic residues" evidence="4">
    <location>
        <begin position="122"/>
        <end position="136"/>
    </location>
</feature>
<feature type="region of interest" description="Disordered" evidence="4">
    <location>
        <begin position="101"/>
        <end position="159"/>
    </location>
</feature>
<protein>
    <recommendedName>
        <fullName evidence="5">BHLH domain-containing protein</fullName>
    </recommendedName>
</protein>
<accession>A0A0K9PHF2</accession>
<evidence type="ECO:0000256" key="1">
    <source>
        <dbReference type="ARBA" id="ARBA00005510"/>
    </source>
</evidence>
<evidence type="ECO:0000313" key="7">
    <source>
        <dbReference type="Proteomes" id="UP000036987"/>
    </source>
</evidence>
<dbReference type="GO" id="GO:0005634">
    <property type="term" value="C:nucleus"/>
    <property type="evidence" value="ECO:0000318"/>
    <property type="project" value="GO_Central"/>
</dbReference>
<dbReference type="GO" id="GO:0046983">
    <property type="term" value="F:protein dimerization activity"/>
    <property type="evidence" value="ECO:0007669"/>
    <property type="project" value="InterPro"/>
</dbReference>
<evidence type="ECO:0000256" key="2">
    <source>
        <dbReference type="ARBA" id="ARBA00023015"/>
    </source>
</evidence>
<dbReference type="Pfam" id="PF00010">
    <property type="entry name" value="HLH"/>
    <property type="match status" value="1"/>
</dbReference>
<proteinExistence type="inferred from homology"/>
<dbReference type="SUPFAM" id="SSF47459">
    <property type="entry name" value="HLH, helix-loop-helix DNA-binding domain"/>
    <property type="match status" value="1"/>
</dbReference>
<dbReference type="Gene3D" id="4.10.280.10">
    <property type="entry name" value="Helix-loop-helix DNA-binding domain"/>
    <property type="match status" value="1"/>
</dbReference>
<keyword evidence="3" id="KW-0804">Transcription</keyword>
<gene>
    <name evidence="6" type="ORF">ZOSMA_239G00140</name>
</gene>
<organism evidence="6 7">
    <name type="scientific">Zostera marina</name>
    <name type="common">Eelgrass</name>
    <dbReference type="NCBI Taxonomy" id="29655"/>
    <lineage>
        <taxon>Eukaryota</taxon>
        <taxon>Viridiplantae</taxon>
        <taxon>Streptophyta</taxon>
        <taxon>Embryophyta</taxon>
        <taxon>Tracheophyta</taxon>
        <taxon>Spermatophyta</taxon>
        <taxon>Magnoliopsida</taxon>
        <taxon>Liliopsida</taxon>
        <taxon>Zosteraceae</taxon>
        <taxon>Zostera</taxon>
    </lineage>
</organism>
<comment type="similarity">
    <text evidence="1">Belongs to the bHLH protein family.</text>
</comment>
<feature type="domain" description="BHLH" evidence="5">
    <location>
        <begin position="146"/>
        <end position="192"/>
    </location>
</feature>
<evidence type="ECO:0000256" key="4">
    <source>
        <dbReference type="SAM" id="MobiDB-lite"/>
    </source>
</evidence>